<dbReference type="RefSeq" id="WP_270895320.1">
    <property type="nucleotide sequence ID" value="NZ_JBHSPF010000030.1"/>
</dbReference>
<comment type="caution">
    <text evidence="5">The sequence shown here is derived from an EMBL/GenBank/DDBJ whole genome shotgun (WGS) entry which is preliminary data.</text>
</comment>
<protein>
    <submittedName>
        <fullName evidence="5">ABC transporter substrate-binding protein</fullName>
    </submittedName>
</protein>
<feature type="domain" description="Leucine-binding protein" evidence="4">
    <location>
        <begin position="46"/>
        <end position="413"/>
    </location>
</feature>
<dbReference type="SUPFAM" id="SSF53822">
    <property type="entry name" value="Periplasmic binding protein-like I"/>
    <property type="match status" value="1"/>
</dbReference>
<dbReference type="InterPro" id="IPR028081">
    <property type="entry name" value="Leu-bd"/>
</dbReference>
<evidence type="ECO:0000256" key="2">
    <source>
        <dbReference type="ARBA" id="ARBA00022729"/>
    </source>
</evidence>
<keyword evidence="6" id="KW-1185">Reference proteome</keyword>
<reference evidence="6" key="1">
    <citation type="journal article" date="2019" name="Int. J. Syst. Evol. Microbiol.">
        <title>The Global Catalogue of Microorganisms (GCM) 10K type strain sequencing project: providing services to taxonomists for standard genome sequencing and annotation.</title>
        <authorList>
            <consortium name="The Broad Institute Genomics Platform"/>
            <consortium name="The Broad Institute Genome Sequencing Center for Infectious Disease"/>
            <person name="Wu L."/>
            <person name="Ma J."/>
        </authorList>
    </citation>
    <scope>NUCLEOTIDE SEQUENCE [LARGE SCALE GENOMIC DNA]</scope>
    <source>
        <strain evidence="6">CGMCC 1.15790</strain>
    </source>
</reference>
<dbReference type="PANTHER" id="PTHR47235">
    <property type="entry name" value="BLR6548 PROTEIN"/>
    <property type="match status" value="1"/>
</dbReference>
<feature type="signal peptide" evidence="3">
    <location>
        <begin position="1"/>
        <end position="21"/>
    </location>
</feature>
<evidence type="ECO:0000256" key="3">
    <source>
        <dbReference type="SAM" id="SignalP"/>
    </source>
</evidence>
<evidence type="ECO:0000313" key="6">
    <source>
        <dbReference type="Proteomes" id="UP001596143"/>
    </source>
</evidence>
<proteinExistence type="inferred from homology"/>
<organism evidence="5 6">
    <name type="scientific">Aliibacillus thermotolerans</name>
    <dbReference type="NCBI Taxonomy" id="1834418"/>
    <lineage>
        <taxon>Bacteria</taxon>
        <taxon>Bacillati</taxon>
        <taxon>Bacillota</taxon>
        <taxon>Bacilli</taxon>
        <taxon>Bacillales</taxon>
        <taxon>Bacillaceae</taxon>
        <taxon>Aliibacillus</taxon>
    </lineage>
</organism>
<accession>A0ABW0U5G5</accession>
<comment type="similarity">
    <text evidence="1">Belongs to the leucine-binding protein family.</text>
</comment>
<sequence>MSSKKLLVIAGAVILSIVLLAACGGGGSESTVGDDGGGGGGSNGVVKIGGIFDETGATGDVGAPYADGARSYVEYINSQGGIDGVNIELISEDYAYDISRAQQIYQSLRDRHDVSAIIGWGTGDTEALRSQIIADQIPYFSGSLSENLKDTGSESGFNYLVAASYSDQGRAVLEWIRENHEGDFPVTLALVYEKGNPFSESPMQDIKDYAAEQMDGEIEIVNDILIELSDNDPLTTLQAYERNQGQPDYAITQYTWGQTRNVVRDAHNLEWNTQFIGLNWAGGEGIVPSGADNQQWVEALDGFMATITHAFPYEDLPGMEPILQYLESKGRSIEDDDVNQKFVQGWVTMSIFGEAIRIALEDYSPDEIDGVVMKEAIEQIDDLDLGGLAANVSFSPDNHAGTDRLRLGQLRDGQWEIIQDYFGISDYQ</sequence>
<feature type="chain" id="PRO_5046006950" evidence="3">
    <location>
        <begin position="22"/>
        <end position="428"/>
    </location>
</feature>
<dbReference type="PROSITE" id="PS51257">
    <property type="entry name" value="PROKAR_LIPOPROTEIN"/>
    <property type="match status" value="1"/>
</dbReference>
<keyword evidence="2 3" id="KW-0732">Signal</keyword>
<evidence type="ECO:0000259" key="4">
    <source>
        <dbReference type="Pfam" id="PF13458"/>
    </source>
</evidence>
<gene>
    <name evidence="5" type="ORF">ACFPTR_07540</name>
</gene>
<dbReference type="PANTHER" id="PTHR47235:SF1">
    <property type="entry name" value="BLR6548 PROTEIN"/>
    <property type="match status" value="1"/>
</dbReference>
<evidence type="ECO:0000256" key="1">
    <source>
        <dbReference type="ARBA" id="ARBA00010062"/>
    </source>
</evidence>
<dbReference type="Pfam" id="PF13458">
    <property type="entry name" value="Peripla_BP_6"/>
    <property type="match status" value="1"/>
</dbReference>
<dbReference type="Gene3D" id="3.40.50.2300">
    <property type="match status" value="2"/>
</dbReference>
<dbReference type="Proteomes" id="UP001596143">
    <property type="component" value="Unassembled WGS sequence"/>
</dbReference>
<name>A0ABW0U5G5_9BACI</name>
<dbReference type="InterPro" id="IPR028082">
    <property type="entry name" value="Peripla_BP_I"/>
</dbReference>
<evidence type="ECO:0000313" key="5">
    <source>
        <dbReference type="EMBL" id="MFC5628747.1"/>
    </source>
</evidence>
<dbReference type="CDD" id="cd06334">
    <property type="entry name" value="PBP1_ABC_ligand_binding-like"/>
    <property type="match status" value="1"/>
</dbReference>
<dbReference type="EMBL" id="JBHSPF010000030">
    <property type="protein sequence ID" value="MFC5628747.1"/>
    <property type="molecule type" value="Genomic_DNA"/>
</dbReference>